<keyword evidence="14" id="KW-0406">Ion transport</keyword>
<evidence type="ECO:0000256" key="5">
    <source>
        <dbReference type="ARBA" id="ARBA00008936"/>
    </source>
</evidence>
<gene>
    <name evidence="23" type="ORF">CASFOL_043096</name>
</gene>
<dbReference type="CDD" id="cd18116">
    <property type="entry name" value="ATP-synt_F1_alpha_N"/>
    <property type="match status" value="1"/>
</dbReference>
<evidence type="ECO:0000256" key="18">
    <source>
        <dbReference type="SAM" id="SignalP"/>
    </source>
</evidence>
<dbReference type="PROSITE" id="PS00152">
    <property type="entry name" value="ATPASE_ALPHA_BETA"/>
    <property type="match status" value="1"/>
</dbReference>
<dbReference type="InterPro" id="IPR035921">
    <property type="entry name" value="F/V-ATP_Csub_sf"/>
</dbReference>
<evidence type="ECO:0000256" key="15">
    <source>
        <dbReference type="ARBA" id="ARBA00023136"/>
    </source>
</evidence>
<evidence type="ECO:0000256" key="1">
    <source>
        <dbReference type="ARBA" id="ARBA00002351"/>
    </source>
</evidence>
<dbReference type="Pfam" id="PF00006">
    <property type="entry name" value="ATP-synt_ab"/>
    <property type="match status" value="2"/>
</dbReference>
<protein>
    <recommendedName>
        <fullName evidence="7">ATP synthase subunit alpha, mitochondrial</fullName>
    </recommendedName>
</protein>
<dbReference type="CDD" id="cd18113">
    <property type="entry name" value="ATP-synt_F1_alpha_C"/>
    <property type="match status" value="1"/>
</dbReference>
<dbReference type="GO" id="GO:0005524">
    <property type="term" value="F:ATP binding"/>
    <property type="evidence" value="ECO:0007669"/>
    <property type="project" value="UniProtKB-KW"/>
</dbReference>
<keyword evidence="24" id="KW-1185">Reference proteome</keyword>
<dbReference type="PRINTS" id="PR00124">
    <property type="entry name" value="ATPASEC"/>
</dbReference>
<dbReference type="InterPro" id="IPR002379">
    <property type="entry name" value="ATPase_proteolipid_c-like_dom"/>
</dbReference>
<sequence length="476" mass="51338">MNPLISAASVIAAGLAVGLASIGPGIGQGTAAGQAVEGIARQPRQRGKYESDGIARIHGLDEVMAGELVEFEDGTIGIALNLESNNVGVVLMGDGLMIQEGSSVKATGRIAQIPVSEAYLGRVINALAKPIDGRGEISASESRLIESPAPGIISRRSVYEPLQTGLIAIDSMIPIGRGQRELIIGDRQTGKTAVATDTILNQQGQNVICVYVAIGQKASSVAQVVTNLQERGAMEYTIVVAEAADSPATLQYLAPYTGAALAEYFMYRKQHTLIIYDDPSKQAQAYRQMSLLLRRPPAYIPTNVISITDGQIFLSADLFNAGIRPAINVGISVSRVGSAAQIKAMKQVAGKLKLELAQFAELEAFAQFASDLDKATQNQLARGQRLRELLKQSQSDPLTVEEQIMTIYTGTNGYLDSLEIGQVRKFLVELRTYLKNNKPQFQEIISSTKIFTEEAEALLKEAIQEQMDRFLLQEQA</sequence>
<organism evidence="23 24">
    <name type="scientific">Castilleja foliolosa</name>
    <dbReference type="NCBI Taxonomy" id="1961234"/>
    <lineage>
        <taxon>Eukaryota</taxon>
        <taxon>Viridiplantae</taxon>
        <taxon>Streptophyta</taxon>
        <taxon>Embryophyta</taxon>
        <taxon>Tracheophyta</taxon>
        <taxon>Spermatophyta</taxon>
        <taxon>Magnoliopsida</taxon>
        <taxon>eudicotyledons</taxon>
        <taxon>Gunneridae</taxon>
        <taxon>Pentapetalae</taxon>
        <taxon>asterids</taxon>
        <taxon>lamiids</taxon>
        <taxon>Lamiales</taxon>
        <taxon>Orobanchaceae</taxon>
        <taxon>Pedicularideae</taxon>
        <taxon>Castillejinae</taxon>
        <taxon>Castilleja</taxon>
    </lineage>
</organism>
<evidence type="ECO:0000313" key="23">
    <source>
        <dbReference type="EMBL" id="KAL3613068.1"/>
    </source>
</evidence>
<dbReference type="InterPro" id="IPR020003">
    <property type="entry name" value="ATPase_a/bsu_AS"/>
</dbReference>
<keyword evidence="9" id="KW-0812">Transmembrane</keyword>
<dbReference type="InterPro" id="IPR000793">
    <property type="entry name" value="ATP_synth_asu_C"/>
</dbReference>
<dbReference type="InterPro" id="IPR038376">
    <property type="entry name" value="ATP_synth_asu_C_sf"/>
</dbReference>
<keyword evidence="18" id="KW-0732">Signal</keyword>
<dbReference type="Pfam" id="PF02874">
    <property type="entry name" value="ATP-synt_ab_N"/>
    <property type="match status" value="1"/>
</dbReference>
<dbReference type="InterPro" id="IPR000454">
    <property type="entry name" value="ATP_synth_F0_csu"/>
</dbReference>
<comment type="subcellular location">
    <subcellularLocation>
        <location evidence="2">Membrane</location>
        <topology evidence="2">Multi-pass membrane protein</topology>
    </subcellularLocation>
    <subcellularLocation>
        <location evidence="3">Mitochondrion inner membrane</location>
    </subcellularLocation>
</comment>
<dbReference type="InterPro" id="IPR027417">
    <property type="entry name" value="P-loop_NTPase"/>
</dbReference>
<dbReference type="SUPFAM" id="SSF47917">
    <property type="entry name" value="C-terminal domain of alpha and beta subunits of F1 ATP synthase"/>
    <property type="match status" value="1"/>
</dbReference>
<feature type="domain" description="ATPase F1/V1/A1 complex alpha/beta subunit nucleotide-binding" evidence="19">
    <location>
        <begin position="299"/>
        <end position="334"/>
    </location>
</feature>
<dbReference type="SUPFAM" id="SSF52540">
    <property type="entry name" value="P-loop containing nucleoside triphosphate hydrolases"/>
    <property type="match status" value="1"/>
</dbReference>
<dbReference type="InterPro" id="IPR033732">
    <property type="entry name" value="ATP_synth_F1_a_nt-bd_dom"/>
</dbReference>
<evidence type="ECO:0000259" key="19">
    <source>
        <dbReference type="Pfam" id="PF00006"/>
    </source>
</evidence>
<dbReference type="Gene3D" id="1.20.20.10">
    <property type="entry name" value="F1F0 ATP synthase subunit C"/>
    <property type="match status" value="1"/>
</dbReference>
<dbReference type="InterPro" id="IPR038662">
    <property type="entry name" value="ATP_synth_F0_csu_sf"/>
</dbReference>
<reference evidence="24" key="1">
    <citation type="journal article" date="2024" name="IScience">
        <title>Strigolactones Initiate the Formation of Haustorium-like Structures in Castilleja.</title>
        <authorList>
            <person name="Buerger M."/>
            <person name="Peterson D."/>
            <person name="Chory J."/>
        </authorList>
    </citation>
    <scope>NUCLEOTIDE SEQUENCE [LARGE SCALE GENOMIC DNA]</scope>
</reference>
<dbReference type="InterPro" id="IPR036121">
    <property type="entry name" value="ATPase_F1/V1/A1_a/bsu_N_sf"/>
</dbReference>
<evidence type="ECO:0000256" key="11">
    <source>
        <dbReference type="ARBA" id="ARBA00022781"/>
    </source>
</evidence>
<comment type="caution">
    <text evidence="23">The sequence shown here is derived from an EMBL/GenBank/DDBJ whole genome shotgun (WGS) entry which is preliminary data.</text>
</comment>
<evidence type="ECO:0000256" key="9">
    <source>
        <dbReference type="ARBA" id="ARBA00022692"/>
    </source>
</evidence>
<dbReference type="CDD" id="cd01132">
    <property type="entry name" value="F1-ATPase_alpha_CD"/>
    <property type="match status" value="1"/>
</dbReference>
<feature type="domain" description="ATP synthase alpha subunit C-terminal" evidence="21">
    <location>
        <begin position="341"/>
        <end position="465"/>
    </location>
</feature>
<comment type="subunit">
    <text evidence="6">F-type ATPases have 2 components, CF(1) - the catalytic core - and CF(0) - the membrane proton channel. CF(1) has five subunits: alpha(3), beta(3), gamma(1), delta(1), epsilon(1). CF(0) has three main subunits: a, b and c.</text>
</comment>
<evidence type="ECO:0000256" key="2">
    <source>
        <dbReference type="ARBA" id="ARBA00004141"/>
    </source>
</evidence>
<evidence type="ECO:0000256" key="4">
    <source>
        <dbReference type="ARBA" id="ARBA00006704"/>
    </source>
</evidence>
<feature type="signal peptide" evidence="18">
    <location>
        <begin position="1"/>
        <end position="20"/>
    </location>
</feature>
<dbReference type="GO" id="GO:0005743">
    <property type="term" value="C:mitochondrial inner membrane"/>
    <property type="evidence" value="ECO:0007669"/>
    <property type="project" value="UniProtKB-SubCell"/>
</dbReference>
<dbReference type="InterPro" id="IPR000194">
    <property type="entry name" value="ATPase_F1/V1/A1_a/bsu_nucl-bd"/>
</dbReference>
<dbReference type="HAMAP" id="MF_01346">
    <property type="entry name" value="ATP_synth_alpha_bact"/>
    <property type="match status" value="1"/>
</dbReference>
<dbReference type="GO" id="GO:0045259">
    <property type="term" value="C:proton-transporting ATP synthase complex"/>
    <property type="evidence" value="ECO:0007669"/>
    <property type="project" value="UniProtKB-KW"/>
</dbReference>
<feature type="domain" description="V-ATPase proteolipid subunit C-like" evidence="20">
    <location>
        <begin position="11"/>
        <end position="48"/>
    </location>
</feature>
<dbReference type="Gene3D" id="2.40.30.20">
    <property type="match status" value="1"/>
</dbReference>
<dbReference type="Proteomes" id="UP001632038">
    <property type="component" value="Unassembled WGS sequence"/>
</dbReference>
<dbReference type="InterPro" id="IPR005294">
    <property type="entry name" value="ATP_synth_F1_asu"/>
</dbReference>
<keyword evidence="13" id="KW-1133">Transmembrane helix</keyword>
<dbReference type="PANTHER" id="PTHR48082">
    <property type="entry name" value="ATP SYNTHASE SUBUNIT ALPHA, MITOCHONDRIAL"/>
    <property type="match status" value="1"/>
</dbReference>
<dbReference type="PANTHER" id="PTHR48082:SF2">
    <property type="entry name" value="ATP SYNTHASE SUBUNIT ALPHA, MITOCHONDRIAL"/>
    <property type="match status" value="1"/>
</dbReference>
<dbReference type="AlphaFoldDB" id="A0ABD3B7B2"/>
<feature type="domain" description="ATPase F1/V1/A1 complex alpha/beta subunit nucleotide-binding" evidence="19">
    <location>
        <begin position="165"/>
        <end position="298"/>
    </location>
</feature>
<dbReference type="Gene3D" id="3.40.50.300">
    <property type="entry name" value="P-loop containing nucleotide triphosphate hydrolases"/>
    <property type="match status" value="2"/>
</dbReference>
<evidence type="ECO:0000256" key="14">
    <source>
        <dbReference type="ARBA" id="ARBA00023065"/>
    </source>
</evidence>
<dbReference type="FunFam" id="3.40.50.300:FF:004039">
    <property type="entry name" value="ATP synthase subunit alpha, mitochondrial"/>
    <property type="match status" value="1"/>
</dbReference>
<dbReference type="Pfam" id="PF00137">
    <property type="entry name" value="ATP-synt_C"/>
    <property type="match status" value="1"/>
</dbReference>
<keyword evidence="16" id="KW-0139">CF(1)</keyword>
<dbReference type="Gene3D" id="1.20.150.20">
    <property type="entry name" value="ATP synthase alpha/beta chain, C-terminal domain"/>
    <property type="match status" value="1"/>
</dbReference>
<keyword evidence="8" id="KW-0813">Transport</keyword>
<feature type="chain" id="PRO_5044786589" description="ATP synthase subunit alpha, mitochondrial" evidence="18">
    <location>
        <begin position="21"/>
        <end position="476"/>
    </location>
</feature>
<keyword evidence="15" id="KW-0472">Membrane</keyword>
<evidence type="ECO:0000256" key="17">
    <source>
        <dbReference type="ARBA" id="ARBA00023310"/>
    </source>
</evidence>
<dbReference type="SUPFAM" id="SSF81333">
    <property type="entry name" value="F1F0 ATP synthase subunit C"/>
    <property type="match status" value="1"/>
</dbReference>
<dbReference type="GO" id="GO:1902600">
    <property type="term" value="P:proton transmembrane transport"/>
    <property type="evidence" value="ECO:0007669"/>
    <property type="project" value="UniProtKB-KW"/>
</dbReference>
<dbReference type="SUPFAM" id="SSF50615">
    <property type="entry name" value="N-terminal domain of alpha and beta subunits of F1 ATP synthase"/>
    <property type="match status" value="1"/>
</dbReference>
<comment type="function">
    <text evidence="1">This protein is one of the chains of the nonenzymatic membrane component (F0) of mitochondrial ATPase.</text>
</comment>
<name>A0ABD3B7B2_9LAMI</name>
<dbReference type="EMBL" id="JAVIJP010000361">
    <property type="protein sequence ID" value="KAL3613068.1"/>
    <property type="molecule type" value="Genomic_DNA"/>
</dbReference>
<keyword evidence="10" id="KW-0547">Nucleotide-binding</keyword>
<evidence type="ECO:0000256" key="8">
    <source>
        <dbReference type="ARBA" id="ARBA00022448"/>
    </source>
</evidence>
<evidence type="ECO:0000256" key="10">
    <source>
        <dbReference type="ARBA" id="ARBA00022741"/>
    </source>
</evidence>
<evidence type="ECO:0000259" key="22">
    <source>
        <dbReference type="Pfam" id="PF02874"/>
    </source>
</evidence>
<evidence type="ECO:0000256" key="13">
    <source>
        <dbReference type="ARBA" id="ARBA00022989"/>
    </source>
</evidence>
<comment type="similarity">
    <text evidence="4">Belongs to the ATPase C chain family.</text>
</comment>
<evidence type="ECO:0000256" key="16">
    <source>
        <dbReference type="ARBA" id="ARBA00023196"/>
    </source>
</evidence>
<dbReference type="FunFam" id="1.20.150.20:FF:000001">
    <property type="entry name" value="ATP synthase subunit alpha"/>
    <property type="match status" value="1"/>
</dbReference>
<keyword evidence="11" id="KW-0375">Hydrogen ion transport</keyword>
<evidence type="ECO:0000259" key="21">
    <source>
        <dbReference type="Pfam" id="PF00306"/>
    </source>
</evidence>
<dbReference type="InterPro" id="IPR004100">
    <property type="entry name" value="ATPase_F1/V1/A1_a/bsu_N"/>
</dbReference>
<evidence type="ECO:0000256" key="3">
    <source>
        <dbReference type="ARBA" id="ARBA00004273"/>
    </source>
</evidence>
<dbReference type="GO" id="GO:0006754">
    <property type="term" value="P:ATP biosynthetic process"/>
    <property type="evidence" value="ECO:0007669"/>
    <property type="project" value="UniProtKB-KW"/>
</dbReference>
<evidence type="ECO:0000313" key="24">
    <source>
        <dbReference type="Proteomes" id="UP001632038"/>
    </source>
</evidence>
<evidence type="ECO:0000256" key="7">
    <source>
        <dbReference type="ARBA" id="ARBA00016087"/>
    </source>
</evidence>
<accession>A0ABD3B7B2</accession>
<evidence type="ECO:0000256" key="12">
    <source>
        <dbReference type="ARBA" id="ARBA00022840"/>
    </source>
</evidence>
<dbReference type="InterPro" id="IPR023366">
    <property type="entry name" value="ATP_synth_asu-like_sf"/>
</dbReference>
<proteinExistence type="inferred from homology"/>
<comment type="similarity">
    <text evidence="5">Belongs to the ATPase alpha/beta chains family.</text>
</comment>
<keyword evidence="12" id="KW-0067">ATP-binding</keyword>
<keyword evidence="17" id="KW-0066">ATP synthesis</keyword>
<evidence type="ECO:0000256" key="6">
    <source>
        <dbReference type="ARBA" id="ARBA00011648"/>
    </source>
</evidence>
<evidence type="ECO:0000259" key="20">
    <source>
        <dbReference type="Pfam" id="PF00137"/>
    </source>
</evidence>
<feature type="domain" description="ATPase F1/V1/A1 complex alpha/beta subunit N-terminal" evidence="22">
    <location>
        <begin position="52"/>
        <end position="108"/>
    </location>
</feature>
<dbReference type="Pfam" id="PF00306">
    <property type="entry name" value="ATP-synt_ab_C"/>
    <property type="match status" value="1"/>
</dbReference>